<sequence>MSEQLGRSRVRDDDPAVPEETAGDSAGPPPKPGDYMPAPAPPPPGDSRAQSQAATALALGVVGLVTGLGVIFGPIALVQAKRAREGGADASSGRILGWLATIVGVICLILFVIALLVFFGIIVPLVKELAEYGSSPRPAPTRTVTPTPFSR</sequence>
<organism evidence="3 4">
    <name type="scientific">Rothia kristinae</name>
    <dbReference type="NCBI Taxonomy" id="37923"/>
    <lineage>
        <taxon>Bacteria</taxon>
        <taxon>Bacillati</taxon>
        <taxon>Actinomycetota</taxon>
        <taxon>Actinomycetes</taxon>
        <taxon>Micrococcales</taxon>
        <taxon>Micrococcaceae</taxon>
        <taxon>Rothia</taxon>
    </lineage>
</organism>
<proteinExistence type="predicted"/>
<dbReference type="OrthoDB" id="4954763at2"/>
<comment type="caution">
    <text evidence="3">The sequence shown here is derived from an EMBL/GenBank/DDBJ whole genome shotgun (WGS) entry which is preliminary data.</text>
</comment>
<reference evidence="3 4" key="1">
    <citation type="submission" date="2016-10" db="EMBL/GenBank/DDBJ databases">
        <title>Draft genome sequence of strain LCT isolated from the Shenzhou X spacecraft of China.</title>
        <authorList>
            <person name="Huang B."/>
        </authorList>
    </citation>
    <scope>NUCLEOTIDE SEQUENCE [LARGE SCALE GENOMIC DNA]</scope>
    <source>
        <strain evidence="3 4">LCT-H5</strain>
    </source>
</reference>
<dbReference type="Proteomes" id="UP000179540">
    <property type="component" value="Unassembled WGS sequence"/>
</dbReference>
<evidence type="ECO:0008006" key="5">
    <source>
        <dbReference type="Google" id="ProtNLM"/>
    </source>
</evidence>
<gene>
    <name evidence="3" type="ORF">BK826_02540</name>
</gene>
<protein>
    <recommendedName>
        <fullName evidence="5">DUF4190 domain-containing protein</fullName>
    </recommendedName>
</protein>
<accession>A0A1S2N3H9</accession>
<dbReference type="AlphaFoldDB" id="A0A1S2N3H9"/>
<feature type="region of interest" description="Disordered" evidence="1">
    <location>
        <begin position="1"/>
        <end position="52"/>
    </location>
</feature>
<feature type="transmembrane region" description="Helical" evidence="2">
    <location>
        <begin position="53"/>
        <end position="77"/>
    </location>
</feature>
<evidence type="ECO:0000313" key="4">
    <source>
        <dbReference type="Proteomes" id="UP000179540"/>
    </source>
</evidence>
<feature type="transmembrane region" description="Helical" evidence="2">
    <location>
        <begin position="98"/>
        <end position="126"/>
    </location>
</feature>
<keyword evidence="2" id="KW-0472">Membrane</keyword>
<name>A0A1S2N3H9_9MICC</name>
<evidence type="ECO:0000256" key="1">
    <source>
        <dbReference type="SAM" id="MobiDB-lite"/>
    </source>
</evidence>
<dbReference type="RefSeq" id="WP_075514208.1">
    <property type="nucleotide sequence ID" value="NZ_MODZ01000002.1"/>
</dbReference>
<keyword evidence="2" id="KW-0812">Transmembrane</keyword>
<keyword evidence="2" id="KW-1133">Transmembrane helix</keyword>
<evidence type="ECO:0000313" key="3">
    <source>
        <dbReference type="EMBL" id="OIJ36758.1"/>
    </source>
</evidence>
<feature type="compositionally biased region" description="Pro residues" evidence="1">
    <location>
        <begin position="27"/>
        <end position="45"/>
    </location>
</feature>
<evidence type="ECO:0000256" key="2">
    <source>
        <dbReference type="SAM" id="Phobius"/>
    </source>
</evidence>
<dbReference type="EMBL" id="MODZ01000002">
    <property type="protein sequence ID" value="OIJ36758.1"/>
    <property type="molecule type" value="Genomic_DNA"/>
</dbReference>